<evidence type="ECO:0000256" key="1">
    <source>
        <dbReference type="ARBA" id="ARBA00000085"/>
    </source>
</evidence>
<dbReference type="InterPro" id="IPR003594">
    <property type="entry name" value="HATPase_dom"/>
</dbReference>
<keyword evidence="8" id="KW-0547">Nucleotide-binding</keyword>
<keyword evidence="12" id="KW-0902">Two-component regulatory system</keyword>
<dbReference type="InterPro" id="IPR050398">
    <property type="entry name" value="HssS/ArlS-like"/>
</dbReference>
<reference evidence="17 18" key="1">
    <citation type="submission" date="2020-01" db="EMBL/GenBank/DDBJ databases">
        <title>A novel Bacillus sp. from Pasinler.</title>
        <authorList>
            <person name="Adiguzel A."/>
            <person name="Ay H."/>
            <person name="Baltaci M.O."/>
        </authorList>
    </citation>
    <scope>NUCLEOTIDE SEQUENCE [LARGE SCALE GENOMIC DNA]</scope>
    <source>
        <strain evidence="17 18">P1</strain>
    </source>
</reference>
<organism evidence="17 18">
    <name type="scientific">Pallidibacillus pasinlerensis</name>
    <dbReference type="NCBI Taxonomy" id="2703818"/>
    <lineage>
        <taxon>Bacteria</taxon>
        <taxon>Bacillati</taxon>
        <taxon>Bacillota</taxon>
        <taxon>Bacilli</taxon>
        <taxon>Bacillales</taxon>
        <taxon>Bacillaceae</taxon>
        <taxon>Pallidibacillus</taxon>
    </lineage>
</organism>
<evidence type="ECO:0000256" key="4">
    <source>
        <dbReference type="ARBA" id="ARBA00022475"/>
    </source>
</evidence>
<dbReference type="SUPFAM" id="SSF47384">
    <property type="entry name" value="Homodimeric domain of signal transducing histidine kinase"/>
    <property type="match status" value="1"/>
</dbReference>
<dbReference type="Pfam" id="PF00672">
    <property type="entry name" value="HAMP"/>
    <property type="match status" value="1"/>
</dbReference>
<dbReference type="InterPro" id="IPR036097">
    <property type="entry name" value="HisK_dim/P_sf"/>
</dbReference>
<feature type="transmembrane region" description="Helical" evidence="14">
    <location>
        <begin position="164"/>
        <end position="189"/>
    </location>
</feature>
<dbReference type="InterPro" id="IPR003660">
    <property type="entry name" value="HAMP_dom"/>
</dbReference>
<feature type="domain" description="Histidine kinase" evidence="15">
    <location>
        <begin position="251"/>
        <end position="465"/>
    </location>
</feature>
<keyword evidence="9 17" id="KW-0418">Kinase</keyword>
<evidence type="ECO:0000256" key="11">
    <source>
        <dbReference type="ARBA" id="ARBA00022989"/>
    </source>
</evidence>
<keyword evidence="4" id="KW-1003">Cell membrane</keyword>
<sequence>MFKRKTIFSRLFLSYSFIIVTSLLLFIGVFFYLFHVNLYKEYESIFSHHYAQLEEQLQNLNNLNSQDYEAIKNLSYSLHQPGYFIYIVDEESKQIFGPDPHQTNHKIGISNEIINKATTGLKVTEGGFKNGQLQYTVAAKLSTSLNGVKTPIMVMVFHDLTHEYIQVIVMIILTFIISLAFAGIVLWFISRKITAPLREMNDIAKKYAKGDFSKSVQYQSSDEIGQLAKSFNYMSKELDQLETRRKQFISTISHELRSPLTSIKGFIIALMDGTIPEHRRPHYLSLMKDETERMIKLVNDTLDINQMEEGHVRIYRTEYDLTAQVNNIIHKFEPHLARKDLEISFHSDQKYDVYADKERIEQVFINLLQNAVQFSKKGGLITITLVREGQFVKVKIQDYGEGIPEEHLQLIWRRFYKVDEARTNKTGAGLGLSIVKSILDLHDAEIEIQSKLGQGTVVTFTLPIA</sequence>
<evidence type="ECO:0000259" key="15">
    <source>
        <dbReference type="PROSITE" id="PS50109"/>
    </source>
</evidence>
<dbReference type="Gene3D" id="6.10.340.10">
    <property type="match status" value="1"/>
</dbReference>
<comment type="subcellular location">
    <subcellularLocation>
        <location evidence="2">Cell membrane</location>
        <topology evidence="2">Multi-pass membrane protein</topology>
    </subcellularLocation>
</comment>
<dbReference type="InterPro" id="IPR004358">
    <property type="entry name" value="Sig_transdc_His_kin-like_C"/>
</dbReference>
<evidence type="ECO:0000256" key="7">
    <source>
        <dbReference type="ARBA" id="ARBA00022692"/>
    </source>
</evidence>
<dbReference type="Pfam" id="PF00512">
    <property type="entry name" value="HisKA"/>
    <property type="match status" value="1"/>
</dbReference>
<keyword evidence="6" id="KW-0808">Transferase</keyword>
<evidence type="ECO:0000256" key="5">
    <source>
        <dbReference type="ARBA" id="ARBA00022553"/>
    </source>
</evidence>
<dbReference type="InterPro" id="IPR003661">
    <property type="entry name" value="HisK_dim/P_dom"/>
</dbReference>
<keyword evidence="11 14" id="KW-1133">Transmembrane helix</keyword>
<evidence type="ECO:0000313" key="17">
    <source>
        <dbReference type="EMBL" id="NCU18688.1"/>
    </source>
</evidence>
<dbReference type="PRINTS" id="PR00344">
    <property type="entry name" value="BCTRLSENSOR"/>
</dbReference>
<dbReference type="GO" id="GO:0016301">
    <property type="term" value="F:kinase activity"/>
    <property type="evidence" value="ECO:0007669"/>
    <property type="project" value="UniProtKB-KW"/>
</dbReference>
<evidence type="ECO:0000256" key="12">
    <source>
        <dbReference type="ARBA" id="ARBA00023012"/>
    </source>
</evidence>
<dbReference type="Gene3D" id="1.10.287.130">
    <property type="match status" value="1"/>
</dbReference>
<gene>
    <name evidence="17" type="ORF">GW534_13350</name>
</gene>
<dbReference type="InterPro" id="IPR036890">
    <property type="entry name" value="HATPase_C_sf"/>
</dbReference>
<dbReference type="PANTHER" id="PTHR45528">
    <property type="entry name" value="SENSOR HISTIDINE KINASE CPXA"/>
    <property type="match status" value="1"/>
</dbReference>
<dbReference type="Gene3D" id="3.30.565.10">
    <property type="entry name" value="Histidine kinase-like ATPase, C-terminal domain"/>
    <property type="match status" value="1"/>
</dbReference>
<keyword evidence="10" id="KW-0067">ATP-binding</keyword>
<comment type="catalytic activity">
    <reaction evidence="1">
        <text>ATP + protein L-histidine = ADP + protein N-phospho-L-histidine.</text>
        <dbReference type="EC" id="2.7.13.3"/>
    </reaction>
</comment>
<evidence type="ECO:0000256" key="13">
    <source>
        <dbReference type="ARBA" id="ARBA00023136"/>
    </source>
</evidence>
<keyword evidence="5" id="KW-0597">Phosphoprotein</keyword>
<proteinExistence type="predicted"/>
<name>A0ABX0A5F1_9BACI</name>
<dbReference type="CDD" id="cd00075">
    <property type="entry name" value="HATPase"/>
    <property type="match status" value="1"/>
</dbReference>
<dbReference type="EC" id="2.7.13.3" evidence="3"/>
<evidence type="ECO:0000256" key="6">
    <source>
        <dbReference type="ARBA" id="ARBA00022679"/>
    </source>
</evidence>
<dbReference type="PROSITE" id="PS50109">
    <property type="entry name" value="HIS_KIN"/>
    <property type="match status" value="1"/>
</dbReference>
<evidence type="ECO:0000313" key="18">
    <source>
        <dbReference type="Proteomes" id="UP000743899"/>
    </source>
</evidence>
<evidence type="ECO:0000256" key="14">
    <source>
        <dbReference type="SAM" id="Phobius"/>
    </source>
</evidence>
<evidence type="ECO:0000256" key="3">
    <source>
        <dbReference type="ARBA" id="ARBA00012438"/>
    </source>
</evidence>
<dbReference type="SMART" id="SM00387">
    <property type="entry name" value="HATPase_c"/>
    <property type="match status" value="1"/>
</dbReference>
<feature type="transmembrane region" description="Helical" evidence="14">
    <location>
        <begin position="12"/>
        <end position="34"/>
    </location>
</feature>
<dbReference type="CDD" id="cd00082">
    <property type="entry name" value="HisKA"/>
    <property type="match status" value="1"/>
</dbReference>
<keyword evidence="13 14" id="KW-0472">Membrane</keyword>
<evidence type="ECO:0000259" key="16">
    <source>
        <dbReference type="PROSITE" id="PS50885"/>
    </source>
</evidence>
<accession>A0ABX0A5F1</accession>
<dbReference type="PROSITE" id="PS50885">
    <property type="entry name" value="HAMP"/>
    <property type="match status" value="1"/>
</dbReference>
<evidence type="ECO:0000256" key="10">
    <source>
        <dbReference type="ARBA" id="ARBA00022840"/>
    </source>
</evidence>
<dbReference type="SUPFAM" id="SSF55874">
    <property type="entry name" value="ATPase domain of HSP90 chaperone/DNA topoisomerase II/histidine kinase"/>
    <property type="match status" value="1"/>
</dbReference>
<comment type="caution">
    <text evidence="17">The sequence shown here is derived from an EMBL/GenBank/DDBJ whole genome shotgun (WGS) entry which is preliminary data.</text>
</comment>
<dbReference type="CDD" id="cd06225">
    <property type="entry name" value="HAMP"/>
    <property type="match status" value="1"/>
</dbReference>
<evidence type="ECO:0000256" key="2">
    <source>
        <dbReference type="ARBA" id="ARBA00004651"/>
    </source>
</evidence>
<keyword evidence="7 14" id="KW-0812">Transmembrane</keyword>
<dbReference type="SUPFAM" id="SSF158472">
    <property type="entry name" value="HAMP domain-like"/>
    <property type="match status" value="1"/>
</dbReference>
<dbReference type="PANTHER" id="PTHR45528:SF1">
    <property type="entry name" value="SENSOR HISTIDINE KINASE CPXA"/>
    <property type="match status" value="1"/>
</dbReference>
<evidence type="ECO:0000256" key="8">
    <source>
        <dbReference type="ARBA" id="ARBA00022741"/>
    </source>
</evidence>
<keyword evidence="18" id="KW-1185">Reference proteome</keyword>
<dbReference type="RefSeq" id="WP_161921518.1">
    <property type="nucleotide sequence ID" value="NZ_JAACYS010000073.1"/>
</dbReference>
<dbReference type="SMART" id="SM00304">
    <property type="entry name" value="HAMP"/>
    <property type="match status" value="1"/>
</dbReference>
<dbReference type="SMART" id="SM00388">
    <property type="entry name" value="HisKA"/>
    <property type="match status" value="1"/>
</dbReference>
<dbReference type="EMBL" id="JAACYS010000073">
    <property type="protein sequence ID" value="NCU18688.1"/>
    <property type="molecule type" value="Genomic_DNA"/>
</dbReference>
<feature type="domain" description="HAMP" evidence="16">
    <location>
        <begin position="191"/>
        <end position="243"/>
    </location>
</feature>
<dbReference type="InterPro" id="IPR005467">
    <property type="entry name" value="His_kinase_dom"/>
</dbReference>
<evidence type="ECO:0000256" key="9">
    <source>
        <dbReference type="ARBA" id="ARBA00022777"/>
    </source>
</evidence>
<dbReference type="Pfam" id="PF02518">
    <property type="entry name" value="HATPase_c"/>
    <property type="match status" value="1"/>
</dbReference>
<dbReference type="Proteomes" id="UP000743899">
    <property type="component" value="Unassembled WGS sequence"/>
</dbReference>
<protein>
    <recommendedName>
        <fullName evidence="3">histidine kinase</fullName>
        <ecNumber evidence="3">2.7.13.3</ecNumber>
    </recommendedName>
</protein>